<evidence type="ECO:0000313" key="2">
    <source>
        <dbReference type="EMBL" id="MDI3318427.1"/>
    </source>
</evidence>
<dbReference type="Gene3D" id="1.25.40.390">
    <property type="match status" value="1"/>
</dbReference>
<dbReference type="InterPro" id="IPR041662">
    <property type="entry name" value="SusD-like_2"/>
</dbReference>
<keyword evidence="2" id="KW-0449">Lipoprotein</keyword>
<dbReference type="EMBL" id="JASBRG010000001">
    <property type="protein sequence ID" value="MDI3318427.1"/>
    <property type="molecule type" value="Genomic_DNA"/>
</dbReference>
<accession>A0ABT6R780</accession>
<dbReference type="RefSeq" id="WP_282332561.1">
    <property type="nucleotide sequence ID" value="NZ_JASBRG010000001.1"/>
</dbReference>
<proteinExistence type="predicted"/>
<dbReference type="SUPFAM" id="SSF48452">
    <property type="entry name" value="TPR-like"/>
    <property type="match status" value="1"/>
</dbReference>
<comment type="caution">
    <text evidence="2">The sequence shown here is derived from an EMBL/GenBank/DDBJ whole genome shotgun (WGS) entry which is preliminary data.</text>
</comment>
<reference evidence="2 3" key="1">
    <citation type="submission" date="2023-05" db="EMBL/GenBank/DDBJ databases">
        <title>Genome sequence of Pinibacter sp. MAH-24.</title>
        <authorList>
            <person name="Huq M.A."/>
        </authorList>
    </citation>
    <scope>NUCLEOTIDE SEQUENCE [LARGE SCALE GENOMIC DNA]</scope>
    <source>
        <strain evidence="2 3">MAH-24</strain>
    </source>
</reference>
<organism evidence="2 3">
    <name type="scientific">Pinibacter soli</name>
    <dbReference type="NCBI Taxonomy" id="3044211"/>
    <lineage>
        <taxon>Bacteria</taxon>
        <taxon>Pseudomonadati</taxon>
        <taxon>Bacteroidota</taxon>
        <taxon>Chitinophagia</taxon>
        <taxon>Chitinophagales</taxon>
        <taxon>Chitinophagaceae</taxon>
        <taxon>Pinibacter</taxon>
    </lineage>
</organism>
<gene>
    <name evidence="2" type="ORF">QJ048_01520</name>
</gene>
<sequence>MKKYLIIFASMVSLAACTKNIDSYNDQTKAASSAPPATLFSNAVRNLADVLTSSSVNTNIFRLTEQHWTTTTYTDEPNYDVYTRNIPQTWWTNLYRDVLSDLKECKRLLPGSTGATAGTKTNQNAMADIMMVYTYSVLVNTFGNVPYTKALDYDNLFPAYDDAKTIYDDLFTRLDADIAALNTAEKGFDASQDIVYGGSVSAWIKFANSLKIRMAMTVADVNAAKAKSAVEAADTKAFGSAVDNAVFKYYAITPNNNPIWTDLVQSKRQDFIAANLLIDKLNSLSDPRLSNYFKPNDNKIYVGGVPGATNTFSLFAKANDKITAMDFPGMLMDYVEIEFYRAEAIERGFTVAGTAAQHYNNAITASILYWGGTTADATVYLAQPSVAYATATGTWRQKIGTQKWIALYNRGYETWTERRRLDFPVLPVPAAPKGDYPNRFAYPTNEQTLNNQHYAEAAKAIGGDKASTKVFWDVN</sequence>
<feature type="signal peptide" evidence="1">
    <location>
        <begin position="1"/>
        <end position="15"/>
    </location>
</feature>
<name>A0ABT6R780_9BACT</name>
<dbReference type="Proteomes" id="UP001226434">
    <property type="component" value="Unassembled WGS sequence"/>
</dbReference>
<protein>
    <submittedName>
        <fullName evidence="2">SusD/RagB family nutrient-binding outer membrane lipoprotein</fullName>
    </submittedName>
</protein>
<feature type="chain" id="PRO_5046155301" evidence="1">
    <location>
        <begin position="16"/>
        <end position="475"/>
    </location>
</feature>
<evidence type="ECO:0000256" key="1">
    <source>
        <dbReference type="SAM" id="SignalP"/>
    </source>
</evidence>
<keyword evidence="1" id="KW-0732">Signal</keyword>
<evidence type="ECO:0000313" key="3">
    <source>
        <dbReference type="Proteomes" id="UP001226434"/>
    </source>
</evidence>
<dbReference type="Pfam" id="PF12771">
    <property type="entry name" value="SusD-like_2"/>
    <property type="match status" value="1"/>
</dbReference>
<keyword evidence="3" id="KW-1185">Reference proteome</keyword>
<dbReference type="PROSITE" id="PS51257">
    <property type="entry name" value="PROKAR_LIPOPROTEIN"/>
    <property type="match status" value="1"/>
</dbReference>
<dbReference type="InterPro" id="IPR011990">
    <property type="entry name" value="TPR-like_helical_dom_sf"/>
</dbReference>